<feature type="compositionally biased region" description="Polar residues" evidence="1">
    <location>
        <begin position="872"/>
        <end position="915"/>
    </location>
</feature>
<dbReference type="GO" id="GO:0035591">
    <property type="term" value="F:signaling adaptor activity"/>
    <property type="evidence" value="ECO:0007669"/>
    <property type="project" value="TreeGrafter"/>
</dbReference>
<feature type="compositionally biased region" description="Low complexity" evidence="1">
    <location>
        <begin position="47"/>
        <end position="63"/>
    </location>
</feature>
<dbReference type="PANTHER" id="PTHR24155:SF11">
    <property type="entry name" value="CASKIN, ISOFORM B"/>
    <property type="match status" value="1"/>
</dbReference>
<feature type="compositionally biased region" description="Low complexity" evidence="1">
    <location>
        <begin position="300"/>
        <end position="312"/>
    </location>
</feature>
<feature type="compositionally biased region" description="Basic residues" evidence="1">
    <location>
        <begin position="64"/>
        <end position="74"/>
    </location>
</feature>
<dbReference type="EMBL" id="CAKKLH010000079">
    <property type="protein sequence ID" value="CAH0102321.1"/>
    <property type="molecule type" value="Genomic_DNA"/>
</dbReference>
<feature type="compositionally biased region" description="Basic and acidic residues" evidence="1">
    <location>
        <begin position="729"/>
        <end position="746"/>
    </location>
</feature>
<evidence type="ECO:0000313" key="3">
    <source>
        <dbReference type="EMBL" id="CAH0102321.1"/>
    </source>
</evidence>
<feature type="compositionally biased region" description="Polar residues" evidence="1">
    <location>
        <begin position="833"/>
        <end position="843"/>
    </location>
</feature>
<dbReference type="InterPro" id="IPR035498">
    <property type="entry name" value="Caskin1/2_SAM_2"/>
</dbReference>
<feature type="region of interest" description="Disordered" evidence="1">
    <location>
        <begin position="679"/>
        <end position="849"/>
    </location>
</feature>
<comment type="caution">
    <text evidence="3">The sequence shown here is derived from an EMBL/GenBank/DDBJ whole genome shotgun (WGS) entry which is preliminary data.</text>
</comment>
<dbReference type="AlphaFoldDB" id="A0A8J2WI19"/>
<dbReference type="CDD" id="cd09498">
    <property type="entry name" value="SAM_caskin1_2_repeat2"/>
    <property type="match status" value="1"/>
</dbReference>
<keyword evidence="4" id="KW-1185">Reference proteome</keyword>
<dbReference type="InterPro" id="IPR001660">
    <property type="entry name" value="SAM"/>
</dbReference>
<dbReference type="InterPro" id="IPR035497">
    <property type="entry name" value="Caskin1/2_SAM_1"/>
</dbReference>
<dbReference type="SMART" id="SM00454">
    <property type="entry name" value="SAM"/>
    <property type="match status" value="2"/>
</dbReference>
<feature type="region of interest" description="Disordered" evidence="1">
    <location>
        <begin position="187"/>
        <end position="277"/>
    </location>
</feature>
<reference evidence="3" key="1">
    <citation type="submission" date="2021-11" db="EMBL/GenBank/DDBJ databases">
        <authorList>
            <person name="Schell T."/>
        </authorList>
    </citation>
    <scope>NUCLEOTIDE SEQUENCE</scope>
    <source>
        <strain evidence="3">M5</strain>
    </source>
</reference>
<feature type="compositionally biased region" description="Low complexity" evidence="1">
    <location>
        <begin position="772"/>
        <end position="788"/>
    </location>
</feature>
<feature type="compositionally biased region" description="Low complexity" evidence="1">
    <location>
        <begin position="930"/>
        <end position="944"/>
    </location>
</feature>
<dbReference type="Proteomes" id="UP000789390">
    <property type="component" value="Unassembled WGS sequence"/>
</dbReference>
<feature type="domain" description="SAM" evidence="2">
    <location>
        <begin position="477"/>
        <end position="541"/>
    </location>
</feature>
<dbReference type="CDD" id="cd09497">
    <property type="entry name" value="SAM_caskin1_2_repeat1"/>
    <property type="match status" value="1"/>
</dbReference>
<sequence length="1038" mass="111803">MADSLFYDRRCFAYRSLSKCQILSGLSQRSLRVCQAKRVAPPIVPESATTATSSSTSLSSQQHQSHHQQQHRHSGSSFDSGGSAESSSGGYCSGTGSLSSCHAPSSSAWSQTGSDQRSSIGLDDAFLPPPPSSPAAHVNNNSGNKHHHMYSRGENEPVYSGRNLGSPGFGGPGGIFTYPSSAANSHHPNGIYGQIGQYRSGSQSSSQHVSFAMDNNHPTSPASAGSGSTLATTIPSMTLLPHPNYSHQLSMEDQGIDLTQSPGRESPSSSSSTVSVGLKSNISGGSSSGSSAASAILTGSSSCRHSTTSTTSLDSGRASGTYDLHHHHGANQRHGSTSSTSTTSTFHHPGGQMLLVQHQQQQRFSGQSYESCLRNSYHSSSSSLGSSGGKIDDIHRINIGEMLSQGMPEHEILNAWLTDLGFEEYYDLFVQSGYDMHTITRMTPEDLTAIGIQKPNHRKKLKAEMALLQIPDGLPDFKPETLEEWLALLGLAEYSPSLRRQGYRTVEDVTQLTWEDLEDFGILRLGHQKKIMLAIKRVKDILAGKYVPVQMLQNDIMSSPGGEIHDMSSLSTFQYRNGSATSSSSHYAIPPSIMRPVFFMPQQQAQQQQIYHQQQQQQQQQQPIYYHYQQPTYRPDVVAIQVHRNRSSEDVRSCQSGPAANNAEPAALQQTFYKPGWRQRSYEDGDVTPVSEHSHHLLPQGQNVPGGGTLPRPRGTVKPRPVAKISAKTRTDCCPDPSAHLHDDLKTVSISPPTQPLYGTLGKKNPPPAPPKRASSSSISAESEAAEPIYGRSAKSSPLPLPPPPPVTADSMSLLAYSDDSEDFPPPPAPITASDSYLQHGQHASSAAASVRERLDNILQRTGAGHWPARPHSQQSHYGVPNATTSRPNSTMSSMKMVSTRECSPSESIETSDTEPGSPAMEFRQRRNGSDASFKSTSSTESDSMPFANDNAGTIKQRSARAHPALAALTYSSSSVAAVLSPSLGRRAAPATINTNANINLGTSDVLNDIGNMLADLTDELDSMLEEESSNQPIRQKS</sequence>
<feature type="region of interest" description="Disordered" evidence="1">
    <location>
        <begin position="300"/>
        <end position="349"/>
    </location>
</feature>
<accession>A0A8J2WI19</accession>
<dbReference type="PROSITE" id="PS50105">
    <property type="entry name" value="SAM_DOMAIN"/>
    <property type="match status" value="2"/>
</dbReference>
<gene>
    <name evidence="3" type="ORF">DGAL_LOCUS4716</name>
</gene>
<feature type="compositionally biased region" description="Low complexity" evidence="1">
    <location>
        <begin position="261"/>
        <end position="277"/>
    </location>
</feature>
<feature type="compositionally biased region" description="Low complexity" evidence="1">
    <location>
        <begin position="194"/>
        <end position="210"/>
    </location>
</feature>
<dbReference type="Pfam" id="PF00536">
    <property type="entry name" value="SAM_1"/>
    <property type="match status" value="2"/>
</dbReference>
<evidence type="ECO:0000256" key="1">
    <source>
        <dbReference type="SAM" id="MobiDB-lite"/>
    </source>
</evidence>
<feature type="region of interest" description="Disordered" evidence="1">
    <location>
        <begin position="103"/>
        <end position="165"/>
    </location>
</feature>
<evidence type="ECO:0000313" key="4">
    <source>
        <dbReference type="Proteomes" id="UP000789390"/>
    </source>
</evidence>
<dbReference type="GO" id="GO:0007185">
    <property type="term" value="P:cell surface receptor protein tyrosine phosphatase signaling pathway"/>
    <property type="evidence" value="ECO:0007669"/>
    <property type="project" value="TreeGrafter"/>
</dbReference>
<dbReference type="GO" id="GO:0005925">
    <property type="term" value="C:focal adhesion"/>
    <property type="evidence" value="ECO:0007669"/>
    <property type="project" value="TreeGrafter"/>
</dbReference>
<name>A0A8J2WI19_9CRUS</name>
<evidence type="ECO:0000259" key="2">
    <source>
        <dbReference type="PROSITE" id="PS50105"/>
    </source>
</evidence>
<feature type="compositionally biased region" description="Low complexity" evidence="1">
    <location>
        <begin position="75"/>
        <end position="86"/>
    </location>
</feature>
<feature type="compositionally biased region" description="Polar residues" evidence="1">
    <location>
        <begin position="216"/>
        <end position="236"/>
    </location>
</feature>
<dbReference type="GO" id="GO:0030424">
    <property type="term" value="C:axon"/>
    <property type="evidence" value="ECO:0007669"/>
    <property type="project" value="TreeGrafter"/>
</dbReference>
<dbReference type="InterPro" id="IPR013761">
    <property type="entry name" value="SAM/pointed_sf"/>
</dbReference>
<dbReference type="FunFam" id="1.10.150.50:FF:000071">
    <property type="entry name" value="Caskin, isoform D"/>
    <property type="match status" value="1"/>
</dbReference>
<organism evidence="3 4">
    <name type="scientific">Daphnia galeata</name>
    <dbReference type="NCBI Taxonomy" id="27404"/>
    <lineage>
        <taxon>Eukaryota</taxon>
        <taxon>Metazoa</taxon>
        <taxon>Ecdysozoa</taxon>
        <taxon>Arthropoda</taxon>
        <taxon>Crustacea</taxon>
        <taxon>Branchiopoda</taxon>
        <taxon>Diplostraca</taxon>
        <taxon>Cladocera</taxon>
        <taxon>Anomopoda</taxon>
        <taxon>Daphniidae</taxon>
        <taxon>Daphnia</taxon>
    </lineage>
</organism>
<dbReference type="GO" id="GO:0019903">
    <property type="term" value="F:protein phosphatase binding"/>
    <property type="evidence" value="ECO:0007669"/>
    <property type="project" value="TreeGrafter"/>
</dbReference>
<feature type="region of interest" description="Disordered" evidence="1">
    <location>
        <begin position="45"/>
        <end position="86"/>
    </location>
</feature>
<dbReference type="PANTHER" id="PTHR24155">
    <property type="entry name" value="OSTEOCLAST-STIMULATING FACTOR 1"/>
    <property type="match status" value="1"/>
</dbReference>
<dbReference type="SUPFAM" id="SSF47769">
    <property type="entry name" value="SAM/Pointed domain"/>
    <property type="match status" value="2"/>
</dbReference>
<feature type="compositionally biased region" description="Low complexity" evidence="1">
    <location>
        <begin position="336"/>
        <end position="345"/>
    </location>
</feature>
<protein>
    <recommendedName>
        <fullName evidence="2">SAM domain-containing protein</fullName>
    </recommendedName>
</protein>
<feature type="domain" description="SAM" evidence="2">
    <location>
        <begin position="408"/>
        <end position="471"/>
    </location>
</feature>
<feature type="region of interest" description="Disordered" evidence="1">
    <location>
        <begin position="863"/>
        <end position="951"/>
    </location>
</feature>
<dbReference type="Gene3D" id="1.10.150.50">
    <property type="entry name" value="Transcription Factor, Ets-1"/>
    <property type="match status" value="2"/>
</dbReference>
<proteinExistence type="predicted"/>
<dbReference type="OrthoDB" id="5314041at2759"/>
<dbReference type="GO" id="GO:0007409">
    <property type="term" value="P:axonogenesis"/>
    <property type="evidence" value="ECO:0007669"/>
    <property type="project" value="TreeGrafter"/>
</dbReference>